<dbReference type="InterPro" id="IPR050490">
    <property type="entry name" value="Bact_solute-bd_prot1"/>
</dbReference>
<evidence type="ECO:0000313" key="2">
    <source>
        <dbReference type="EMBL" id="NEZ58399.1"/>
    </source>
</evidence>
<dbReference type="PANTHER" id="PTHR43649:SF12">
    <property type="entry name" value="DIACETYLCHITOBIOSE BINDING PROTEIN DASA"/>
    <property type="match status" value="1"/>
</dbReference>
<evidence type="ECO:0000313" key="3">
    <source>
        <dbReference type="Proteomes" id="UP000481033"/>
    </source>
</evidence>
<dbReference type="AlphaFoldDB" id="A0A6M0RQG2"/>
<feature type="chain" id="PRO_5026658716" evidence="1">
    <location>
        <begin position="31"/>
        <end position="436"/>
    </location>
</feature>
<keyword evidence="1" id="KW-0732">Signal</keyword>
<dbReference type="SUPFAM" id="SSF53850">
    <property type="entry name" value="Periplasmic binding protein-like II"/>
    <property type="match status" value="1"/>
</dbReference>
<dbReference type="Proteomes" id="UP000481033">
    <property type="component" value="Unassembled WGS sequence"/>
</dbReference>
<dbReference type="PANTHER" id="PTHR43649">
    <property type="entry name" value="ARABINOSE-BINDING PROTEIN-RELATED"/>
    <property type="match status" value="1"/>
</dbReference>
<comment type="caution">
    <text evidence="2">The sequence shown here is derived from an EMBL/GenBank/DDBJ whole genome shotgun (WGS) entry which is preliminary data.</text>
</comment>
<proteinExistence type="predicted"/>
<gene>
    <name evidence="2" type="ORF">DXZ20_22685</name>
</gene>
<dbReference type="PROSITE" id="PS51257">
    <property type="entry name" value="PROKAR_LIPOPROTEIN"/>
    <property type="match status" value="1"/>
</dbReference>
<dbReference type="EMBL" id="QXHD01000004">
    <property type="protein sequence ID" value="NEZ58399.1"/>
    <property type="molecule type" value="Genomic_DNA"/>
</dbReference>
<dbReference type="InterPro" id="IPR006059">
    <property type="entry name" value="SBP"/>
</dbReference>
<reference evidence="2 3" key="1">
    <citation type="journal article" date="2020" name="Microb. Ecol.">
        <title>Ecogenomics of the Marine Benthic Filamentous Cyanobacterium Adonisia.</title>
        <authorList>
            <person name="Walter J.M."/>
            <person name="Coutinho F.H."/>
            <person name="Leomil L."/>
            <person name="Hargreaves P.I."/>
            <person name="Campeao M.E."/>
            <person name="Vieira V.V."/>
            <person name="Silva B.S."/>
            <person name="Fistarol G.O."/>
            <person name="Salomon P.S."/>
            <person name="Sawabe T."/>
            <person name="Mino S."/>
            <person name="Hosokawa M."/>
            <person name="Miyashita H."/>
            <person name="Maruyama F."/>
            <person name="van Verk M.C."/>
            <person name="Dutilh B.E."/>
            <person name="Thompson C.C."/>
            <person name="Thompson F.L."/>
        </authorList>
    </citation>
    <scope>NUCLEOTIDE SEQUENCE [LARGE SCALE GENOMIC DNA]</scope>
    <source>
        <strain evidence="2 3">CCMR0081</strain>
    </source>
</reference>
<dbReference type="Pfam" id="PF13416">
    <property type="entry name" value="SBP_bac_8"/>
    <property type="match status" value="1"/>
</dbReference>
<protein>
    <submittedName>
        <fullName evidence="2">ABC transporter substrate-binding protein</fullName>
    </submittedName>
</protein>
<feature type="signal peptide" evidence="1">
    <location>
        <begin position="1"/>
        <end position="30"/>
    </location>
</feature>
<keyword evidence="3" id="KW-1185">Reference proteome</keyword>
<name>A0A6M0RQG2_9CYAN</name>
<dbReference type="Gene3D" id="3.40.190.10">
    <property type="entry name" value="Periplasmic binding protein-like II"/>
    <property type="match status" value="2"/>
</dbReference>
<dbReference type="CDD" id="cd14748">
    <property type="entry name" value="PBP2_UgpB"/>
    <property type="match status" value="1"/>
</dbReference>
<organism evidence="2 3">
    <name type="scientific">Adonisia turfae CCMR0081</name>
    <dbReference type="NCBI Taxonomy" id="2292702"/>
    <lineage>
        <taxon>Bacteria</taxon>
        <taxon>Bacillati</taxon>
        <taxon>Cyanobacteriota</taxon>
        <taxon>Adonisia</taxon>
        <taxon>Adonisia turfae</taxon>
    </lineage>
</organism>
<sequence length="436" mass="47461">MTLPLAKTLTRGALATLMLLAVGCSGTTTTSENTASPDTAAADNQDPVTITLAYPYGDLFTDVHRETIEKFEAENPNIDIALQAPLANYEELAQRTLVGITQRQAPTISFQGINQVRQFVDAGHASDLSEFVAADSRWTDGGLYESMMALGEFDGKQYAIPFAVSTPIMYYNVELLEQAGLDPENPPQTWPEVIEAAKKVQALGGDVTGMWYDYLITGNWAYQALVYSKGSSMMDDSESNITFGGETGIEAAQLLRSFVDEGVMQDWSREQGIESFVSGKVGFYFSSTSSLANLQEKSNFNLKTALFPTDEGGERRLPTGGNAAVIITDDPAEAKAAYEYAMFAAGPIGNNIMVNGTGYMPMHKEAVDEAFYEANPNYQASIDQIPYIFRWYSFPGENNLKIIDTIKESLQAVVSGKETPEAAITKAADQAQDLVK</sequence>
<dbReference type="RefSeq" id="WP_163700896.1">
    <property type="nucleotide sequence ID" value="NZ_QXHD01000004.1"/>
</dbReference>
<accession>A0A6M0RQG2</accession>
<evidence type="ECO:0000256" key="1">
    <source>
        <dbReference type="SAM" id="SignalP"/>
    </source>
</evidence>